<reference evidence="1 2" key="1">
    <citation type="submission" date="2020-02" db="EMBL/GenBank/DDBJ databases">
        <authorList>
            <person name="Ferguson B K."/>
        </authorList>
    </citation>
    <scope>NUCLEOTIDE SEQUENCE [LARGE SCALE GENOMIC DNA]</scope>
</reference>
<proteinExistence type="predicted"/>
<gene>
    <name evidence="1" type="ORF">NTEN_LOCUS19465</name>
</gene>
<feature type="non-terminal residue" evidence="1">
    <location>
        <position position="59"/>
    </location>
</feature>
<organism evidence="1 2">
    <name type="scientific">Nesidiocoris tenuis</name>
    <dbReference type="NCBI Taxonomy" id="355587"/>
    <lineage>
        <taxon>Eukaryota</taxon>
        <taxon>Metazoa</taxon>
        <taxon>Ecdysozoa</taxon>
        <taxon>Arthropoda</taxon>
        <taxon>Hexapoda</taxon>
        <taxon>Insecta</taxon>
        <taxon>Pterygota</taxon>
        <taxon>Neoptera</taxon>
        <taxon>Paraneoptera</taxon>
        <taxon>Hemiptera</taxon>
        <taxon>Heteroptera</taxon>
        <taxon>Panheteroptera</taxon>
        <taxon>Cimicomorpha</taxon>
        <taxon>Miridae</taxon>
        <taxon>Dicyphina</taxon>
        <taxon>Nesidiocoris</taxon>
    </lineage>
</organism>
<accession>A0A6H5HFS9</accession>
<dbReference type="AlphaFoldDB" id="A0A6H5HFS9"/>
<dbReference type="EMBL" id="CADCXU010028517">
    <property type="protein sequence ID" value="CAB0015092.1"/>
    <property type="molecule type" value="Genomic_DNA"/>
</dbReference>
<evidence type="ECO:0000313" key="2">
    <source>
        <dbReference type="Proteomes" id="UP000479000"/>
    </source>
</evidence>
<sequence>MRKVKDHPCLWTRASLKKSLASMSILCPVPGQPADICLVSQGRIAVPHRRFFSLLDILE</sequence>
<name>A0A6H5HFS9_9HEMI</name>
<evidence type="ECO:0000313" key="1">
    <source>
        <dbReference type="EMBL" id="CAB0015092.1"/>
    </source>
</evidence>
<keyword evidence="2" id="KW-1185">Reference proteome</keyword>
<protein>
    <submittedName>
        <fullName evidence="1">Uncharacterized protein</fullName>
    </submittedName>
</protein>
<dbReference type="Proteomes" id="UP000479000">
    <property type="component" value="Unassembled WGS sequence"/>
</dbReference>